<name>T1EZ15_HELRO</name>
<dbReference type="EMBL" id="AMQM01002677">
    <property type="status" value="NOT_ANNOTATED_CDS"/>
    <property type="molecule type" value="Genomic_DNA"/>
</dbReference>
<organism evidence="2 3">
    <name type="scientific">Helobdella robusta</name>
    <name type="common">Californian leech</name>
    <dbReference type="NCBI Taxonomy" id="6412"/>
    <lineage>
        <taxon>Eukaryota</taxon>
        <taxon>Metazoa</taxon>
        <taxon>Spiralia</taxon>
        <taxon>Lophotrochozoa</taxon>
        <taxon>Annelida</taxon>
        <taxon>Clitellata</taxon>
        <taxon>Hirudinea</taxon>
        <taxon>Rhynchobdellida</taxon>
        <taxon>Glossiphoniidae</taxon>
        <taxon>Helobdella</taxon>
    </lineage>
</organism>
<proteinExistence type="predicted"/>
<sequence length="117" mass="13700">MELYTMAMKKEVEFVIFAYGNLMCDTRCCVLPAKSVKDFKPDRALFTPGLVYHINPHQCHYSLIPDVSTFTILPWKKNFAWVQCHLWATIQTSPRKILPMAILFVDPFKPPISEWRH</sequence>
<dbReference type="EMBL" id="KB095858">
    <property type="protein sequence ID" value="ESO10611.1"/>
    <property type="molecule type" value="Genomic_DNA"/>
</dbReference>
<dbReference type="AlphaFoldDB" id="T1EZ15"/>
<evidence type="ECO:0000313" key="3">
    <source>
        <dbReference type="Proteomes" id="UP000015101"/>
    </source>
</evidence>
<evidence type="ECO:0000313" key="2">
    <source>
        <dbReference type="EnsemblMetazoa" id="HelroP167117"/>
    </source>
</evidence>
<dbReference type="InterPro" id="IPR036651">
    <property type="entry name" value="Gln_synt_N_sf"/>
</dbReference>
<dbReference type="Proteomes" id="UP000015101">
    <property type="component" value="Unassembled WGS sequence"/>
</dbReference>
<dbReference type="Gene3D" id="3.10.20.70">
    <property type="entry name" value="Glutamine synthetase, N-terminal domain"/>
    <property type="match status" value="1"/>
</dbReference>
<dbReference type="GO" id="GO:0006542">
    <property type="term" value="P:glutamine biosynthetic process"/>
    <property type="evidence" value="ECO:0007669"/>
    <property type="project" value="InterPro"/>
</dbReference>
<keyword evidence="3" id="KW-1185">Reference proteome</keyword>
<dbReference type="KEGG" id="hro:HELRODRAFT_167117"/>
<dbReference type="EnsemblMetazoa" id="HelroT167117">
    <property type="protein sequence ID" value="HelroP167117"/>
    <property type="gene ID" value="HelroG167117"/>
</dbReference>
<dbReference type="HOGENOM" id="CLU_2087393_0_0_1"/>
<dbReference type="GeneID" id="20201815"/>
<reference evidence="1 3" key="2">
    <citation type="journal article" date="2013" name="Nature">
        <title>Insights into bilaterian evolution from three spiralian genomes.</title>
        <authorList>
            <person name="Simakov O."/>
            <person name="Marletaz F."/>
            <person name="Cho S.J."/>
            <person name="Edsinger-Gonzales E."/>
            <person name="Havlak P."/>
            <person name="Hellsten U."/>
            <person name="Kuo D.H."/>
            <person name="Larsson T."/>
            <person name="Lv J."/>
            <person name="Arendt D."/>
            <person name="Savage R."/>
            <person name="Osoegawa K."/>
            <person name="de Jong P."/>
            <person name="Grimwood J."/>
            <person name="Chapman J.A."/>
            <person name="Shapiro H."/>
            <person name="Aerts A."/>
            <person name="Otillar R.P."/>
            <person name="Terry A.Y."/>
            <person name="Boore J.L."/>
            <person name="Grigoriev I.V."/>
            <person name="Lindberg D.R."/>
            <person name="Seaver E.C."/>
            <person name="Weisblat D.A."/>
            <person name="Putnam N.H."/>
            <person name="Rokhsar D.S."/>
        </authorList>
    </citation>
    <scope>NUCLEOTIDE SEQUENCE</scope>
</reference>
<reference evidence="3" key="1">
    <citation type="submission" date="2012-12" db="EMBL/GenBank/DDBJ databases">
        <authorList>
            <person name="Hellsten U."/>
            <person name="Grimwood J."/>
            <person name="Chapman J.A."/>
            <person name="Shapiro H."/>
            <person name="Aerts A."/>
            <person name="Otillar R.P."/>
            <person name="Terry A.Y."/>
            <person name="Boore J.L."/>
            <person name="Simakov O."/>
            <person name="Marletaz F."/>
            <person name="Cho S.-J."/>
            <person name="Edsinger-Gonzales E."/>
            <person name="Havlak P."/>
            <person name="Kuo D.-H."/>
            <person name="Larsson T."/>
            <person name="Lv J."/>
            <person name="Arendt D."/>
            <person name="Savage R."/>
            <person name="Osoegawa K."/>
            <person name="de Jong P."/>
            <person name="Lindberg D.R."/>
            <person name="Seaver E.C."/>
            <person name="Weisblat D.A."/>
            <person name="Putnam N.H."/>
            <person name="Grigoriev I.V."/>
            <person name="Rokhsar D.S."/>
        </authorList>
    </citation>
    <scope>NUCLEOTIDE SEQUENCE</scope>
</reference>
<dbReference type="EMBL" id="AMQM01002676">
    <property type="status" value="NOT_ANNOTATED_CDS"/>
    <property type="molecule type" value="Genomic_DNA"/>
</dbReference>
<gene>
    <name evidence="2" type="primary">20201815</name>
    <name evidence="1" type="ORF">HELRODRAFT_167117</name>
</gene>
<dbReference type="CTD" id="20201815"/>
<reference evidence="2" key="3">
    <citation type="submission" date="2015-06" db="UniProtKB">
        <authorList>
            <consortium name="EnsemblMetazoa"/>
        </authorList>
    </citation>
    <scope>IDENTIFICATION</scope>
</reference>
<dbReference type="GO" id="GO:0004356">
    <property type="term" value="F:glutamine synthetase activity"/>
    <property type="evidence" value="ECO:0007669"/>
    <property type="project" value="InterPro"/>
</dbReference>
<dbReference type="RefSeq" id="XP_009010880.1">
    <property type="nucleotide sequence ID" value="XM_009012632.1"/>
</dbReference>
<dbReference type="InParanoid" id="T1EZ15"/>
<evidence type="ECO:0000313" key="1">
    <source>
        <dbReference type="EMBL" id="ESO10611.1"/>
    </source>
</evidence>
<dbReference type="SUPFAM" id="SSF54368">
    <property type="entry name" value="Glutamine synthetase, N-terminal domain"/>
    <property type="match status" value="1"/>
</dbReference>
<protein>
    <submittedName>
        <fullName evidence="1 2">Uncharacterized protein</fullName>
    </submittedName>
</protein>
<accession>T1EZ15</accession>